<name>A0ABT1LF10_9HYPH</name>
<dbReference type="CDD" id="cd00198">
    <property type="entry name" value="vWFA"/>
    <property type="match status" value="1"/>
</dbReference>
<organism evidence="2 3">
    <name type="scientific">Alsobacter ponti</name>
    <dbReference type="NCBI Taxonomy" id="2962936"/>
    <lineage>
        <taxon>Bacteria</taxon>
        <taxon>Pseudomonadati</taxon>
        <taxon>Pseudomonadota</taxon>
        <taxon>Alphaproteobacteria</taxon>
        <taxon>Hyphomicrobiales</taxon>
        <taxon>Alsobacteraceae</taxon>
        <taxon>Alsobacter</taxon>
    </lineage>
</organism>
<dbReference type="Proteomes" id="UP001205890">
    <property type="component" value="Unassembled WGS sequence"/>
</dbReference>
<keyword evidence="3" id="KW-1185">Reference proteome</keyword>
<dbReference type="InterPro" id="IPR036465">
    <property type="entry name" value="vWFA_dom_sf"/>
</dbReference>
<reference evidence="2 3" key="1">
    <citation type="submission" date="2022-07" db="EMBL/GenBank/DDBJ databases">
        <authorList>
            <person name="Li W.-J."/>
            <person name="Deng Q.-Q."/>
        </authorList>
    </citation>
    <scope>NUCLEOTIDE SEQUENCE [LARGE SCALE GENOMIC DNA]</scope>
    <source>
        <strain evidence="2 3">SYSU M60028</strain>
    </source>
</reference>
<dbReference type="RefSeq" id="WP_254743070.1">
    <property type="nucleotide sequence ID" value="NZ_JANCLU010000012.1"/>
</dbReference>
<accession>A0ABT1LF10</accession>
<feature type="signal peptide" evidence="1">
    <location>
        <begin position="1"/>
        <end position="32"/>
    </location>
</feature>
<sequence length="271" mass="28918">MLAFRSPAQAALRALAAPFAAALLLAAPPAAAGQPVDVALVLAVDISNSMDPEEQALQREGFVQAFRDPQVHQAIRNGMIGRVAVTYVEWAASSIQYVVVPWTVMEGGEGAMEFAAKLAQGAPHRGPRTSISGAIDTGMRLLRDGDYEAIRSVIDISGDGANNQGRPVTQARDEALAQGVVINGLPIMLNRGGAGPWDTAFLDEYYRDCVIGGPGAFMEPVRTREQFAVAIRNKIVREVAGLAEPAPLLRRAQASRPATNCTATETPWFRN</sequence>
<proteinExistence type="predicted"/>
<evidence type="ECO:0000313" key="3">
    <source>
        <dbReference type="Proteomes" id="UP001205890"/>
    </source>
</evidence>
<dbReference type="Pfam" id="PF06707">
    <property type="entry name" value="DUF1194"/>
    <property type="match status" value="1"/>
</dbReference>
<dbReference type="EMBL" id="JANCLU010000012">
    <property type="protein sequence ID" value="MCP8939488.1"/>
    <property type="molecule type" value="Genomic_DNA"/>
</dbReference>
<evidence type="ECO:0000256" key="1">
    <source>
        <dbReference type="SAM" id="SignalP"/>
    </source>
</evidence>
<dbReference type="InterPro" id="IPR010607">
    <property type="entry name" value="DUF1194"/>
</dbReference>
<dbReference type="SUPFAM" id="SSF53300">
    <property type="entry name" value="vWA-like"/>
    <property type="match status" value="1"/>
</dbReference>
<feature type="chain" id="PRO_5045213058" evidence="1">
    <location>
        <begin position="33"/>
        <end position="271"/>
    </location>
</feature>
<evidence type="ECO:0000313" key="2">
    <source>
        <dbReference type="EMBL" id="MCP8939488.1"/>
    </source>
</evidence>
<dbReference type="Gene3D" id="3.40.50.410">
    <property type="entry name" value="von Willebrand factor, type A domain"/>
    <property type="match status" value="1"/>
</dbReference>
<protein>
    <submittedName>
        <fullName evidence="2">DUF1194 domain-containing protein</fullName>
    </submittedName>
</protein>
<keyword evidence="1" id="KW-0732">Signal</keyword>
<comment type="caution">
    <text evidence="2">The sequence shown here is derived from an EMBL/GenBank/DDBJ whole genome shotgun (WGS) entry which is preliminary data.</text>
</comment>
<gene>
    <name evidence="2" type="ORF">NK718_13260</name>
</gene>